<reference evidence="1 2" key="1">
    <citation type="submission" date="2015-12" db="EMBL/GenBank/DDBJ databases">
        <title>Draft genome of the nematode, Onchocerca flexuosa.</title>
        <authorList>
            <person name="Mitreva M."/>
        </authorList>
    </citation>
    <scope>NUCLEOTIDE SEQUENCE [LARGE SCALE GENOMIC DNA]</scope>
    <source>
        <strain evidence="1">Red Deer</strain>
    </source>
</reference>
<proteinExistence type="predicted"/>
<evidence type="ECO:0000313" key="1">
    <source>
        <dbReference type="EMBL" id="OZC11614.1"/>
    </source>
</evidence>
<feature type="non-terminal residue" evidence="1">
    <location>
        <position position="128"/>
    </location>
</feature>
<gene>
    <name evidence="1" type="ORF">X798_01477</name>
</gene>
<evidence type="ECO:0000313" key="2">
    <source>
        <dbReference type="Proteomes" id="UP000242913"/>
    </source>
</evidence>
<keyword evidence="2" id="KW-1185">Reference proteome</keyword>
<dbReference type="AlphaFoldDB" id="A0A238C2K1"/>
<accession>A0A238C2K1</accession>
<dbReference type="EMBL" id="KZ269980">
    <property type="protein sequence ID" value="OZC11614.1"/>
    <property type="molecule type" value="Genomic_DNA"/>
</dbReference>
<organism evidence="1 2">
    <name type="scientific">Onchocerca flexuosa</name>
    <dbReference type="NCBI Taxonomy" id="387005"/>
    <lineage>
        <taxon>Eukaryota</taxon>
        <taxon>Metazoa</taxon>
        <taxon>Ecdysozoa</taxon>
        <taxon>Nematoda</taxon>
        <taxon>Chromadorea</taxon>
        <taxon>Rhabditida</taxon>
        <taxon>Spirurina</taxon>
        <taxon>Spiruromorpha</taxon>
        <taxon>Filarioidea</taxon>
        <taxon>Onchocercidae</taxon>
        <taxon>Onchocerca</taxon>
    </lineage>
</organism>
<sequence>MLKFNGTEGEVPHCILSNIRLVSIDRMSLFSLSVFSVPVFSCIFVRNSCEYRHRYHDTSLSTTFSITHCHPHSISTHINAAVPLVEMQKTLIARLSPALMYVHPKCICTTALHSATSCGYYVYDVARH</sequence>
<dbReference type="Proteomes" id="UP000242913">
    <property type="component" value="Unassembled WGS sequence"/>
</dbReference>
<name>A0A238C2K1_9BILA</name>
<protein>
    <submittedName>
        <fullName evidence="1">Uncharacterized protein</fullName>
    </submittedName>
</protein>